<evidence type="ECO:0000256" key="4">
    <source>
        <dbReference type="ARBA" id="ARBA00022833"/>
    </source>
</evidence>
<comment type="caution">
    <text evidence="6">The sequence shown here is derived from an EMBL/GenBank/DDBJ whole genome shotgun (WGS) entry which is preliminary data.</text>
</comment>
<dbReference type="GO" id="GO:0016787">
    <property type="term" value="F:hydrolase activity"/>
    <property type="evidence" value="ECO:0007669"/>
    <property type="project" value="UniProtKB-KW"/>
</dbReference>
<evidence type="ECO:0000256" key="3">
    <source>
        <dbReference type="ARBA" id="ARBA00022801"/>
    </source>
</evidence>
<dbReference type="SUPFAM" id="SSF56281">
    <property type="entry name" value="Metallo-hydrolase/oxidoreductase"/>
    <property type="match status" value="1"/>
</dbReference>
<keyword evidence="3" id="KW-0378">Hydrolase</keyword>
<evidence type="ECO:0000313" key="6">
    <source>
        <dbReference type="EMBL" id="ESL02724.1"/>
    </source>
</evidence>
<dbReference type="GO" id="GO:0046872">
    <property type="term" value="F:metal ion binding"/>
    <property type="evidence" value="ECO:0007669"/>
    <property type="project" value="UniProtKB-KW"/>
</dbReference>
<dbReference type="PANTHER" id="PTHR46233:SF3">
    <property type="entry name" value="HYDROXYACYLGLUTATHIONE HYDROLASE GLOC"/>
    <property type="match status" value="1"/>
</dbReference>
<keyword evidence="4" id="KW-0862">Zinc</keyword>
<dbReference type="eggNOG" id="COG0491">
    <property type="taxonomic scope" value="Bacteria"/>
</dbReference>
<dbReference type="CDD" id="cd06262">
    <property type="entry name" value="metallo-hydrolase-like_MBL-fold"/>
    <property type="match status" value="1"/>
</dbReference>
<dbReference type="Proteomes" id="UP000018227">
    <property type="component" value="Unassembled WGS sequence"/>
</dbReference>
<dbReference type="AlphaFoldDB" id="V2XKP1"/>
<accession>V2XKP1</accession>
<dbReference type="STRING" id="592026.GCWU0000282_001594"/>
<dbReference type="HOGENOM" id="CLU_030571_5_4_9"/>
<sequence length="215" mass="24045">MKIEVEKLVLGAVSTNVYLVFYNGNCLIVDPSDEAERIISHINEKQVKPLAILITHGHFDHIMAAPVLAEKYGIKIYAGEADRQLLEDSKLNLGQRFLGEDFTMEADEYLKDGDELEFEGFRLKVLYTPGHTVGSISFYSDDLEDNEAFKKVIFSGDSLFAGSIGRVDLPTGNEATMRKTLEEVFKKMSPETVVFPGHGAATTIERELAHNPYLR</sequence>
<dbReference type="InterPro" id="IPR051453">
    <property type="entry name" value="MBL_Glyoxalase_II"/>
</dbReference>
<feature type="domain" description="Metallo-beta-lactamase" evidence="5">
    <location>
        <begin position="14"/>
        <end position="198"/>
    </location>
</feature>
<keyword evidence="7" id="KW-1185">Reference proteome</keyword>
<dbReference type="EMBL" id="ACIL03000013">
    <property type="protein sequence ID" value="ESL02724.1"/>
    <property type="molecule type" value="Genomic_DNA"/>
</dbReference>
<proteinExistence type="predicted"/>
<keyword evidence="2" id="KW-0479">Metal-binding</keyword>
<evidence type="ECO:0000313" key="7">
    <source>
        <dbReference type="Proteomes" id="UP000018227"/>
    </source>
</evidence>
<dbReference type="Pfam" id="PF00753">
    <property type="entry name" value="Lactamase_B"/>
    <property type="match status" value="1"/>
</dbReference>
<dbReference type="PANTHER" id="PTHR46233">
    <property type="entry name" value="HYDROXYACYLGLUTATHIONE HYDROLASE GLOC"/>
    <property type="match status" value="1"/>
</dbReference>
<dbReference type="RefSeq" id="WP_023354466.1">
    <property type="nucleotide sequence ID" value="NZ_KI535368.1"/>
</dbReference>
<evidence type="ECO:0000259" key="5">
    <source>
        <dbReference type="SMART" id="SM00849"/>
    </source>
</evidence>
<dbReference type="Gene3D" id="3.60.15.10">
    <property type="entry name" value="Ribonuclease Z/Hydroxyacylglutathione hydrolase-like"/>
    <property type="match status" value="1"/>
</dbReference>
<evidence type="ECO:0000256" key="1">
    <source>
        <dbReference type="ARBA" id="ARBA00001947"/>
    </source>
</evidence>
<dbReference type="InterPro" id="IPR001279">
    <property type="entry name" value="Metallo-B-lactamas"/>
</dbReference>
<gene>
    <name evidence="6" type="ORF">GCWU0000282_001594</name>
</gene>
<dbReference type="InterPro" id="IPR036866">
    <property type="entry name" value="RibonucZ/Hydroxyglut_hydro"/>
</dbReference>
<name>V2XKP1_9FIRM</name>
<dbReference type="SMART" id="SM00849">
    <property type="entry name" value="Lactamase_B"/>
    <property type="match status" value="1"/>
</dbReference>
<protein>
    <submittedName>
        <fullName evidence="6">Metallo-beta-lactamase domain protein</fullName>
    </submittedName>
</protein>
<dbReference type="OrthoDB" id="9802248at2"/>
<organism evidence="6 7">
    <name type="scientific">Catonella morbi ATCC 51271</name>
    <dbReference type="NCBI Taxonomy" id="592026"/>
    <lineage>
        <taxon>Bacteria</taxon>
        <taxon>Bacillati</taxon>
        <taxon>Bacillota</taxon>
        <taxon>Clostridia</taxon>
        <taxon>Lachnospirales</taxon>
        <taxon>Lachnospiraceae</taxon>
        <taxon>Catonella</taxon>
    </lineage>
</organism>
<evidence type="ECO:0000256" key="2">
    <source>
        <dbReference type="ARBA" id="ARBA00022723"/>
    </source>
</evidence>
<comment type="cofactor">
    <cofactor evidence="1">
        <name>Zn(2+)</name>
        <dbReference type="ChEBI" id="CHEBI:29105"/>
    </cofactor>
</comment>
<reference evidence="6 7" key="1">
    <citation type="submission" date="2013-06" db="EMBL/GenBank/DDBJ databases">
        <authorList>
            <person name="Weinstock G."/>
            <person name="Sodergren E."/>
            <person name="Clifton S."/>
            <person name="Fulton L."/>
            <person name="Fulton B."/>
            <person name="Courtney L."/>
            <person name="Fronick C."/>
            <person name="Harrison M."/>
            <person name="Strong C."/>
            <person name="Farmer C."/>
            <person name="Delahaunty K."/>
            <person name="Markovic C."/>
            <person name="Hall O."/>
            <person name="Minx P."/>
            <person name="Tomlinson C."/>
            <person name="Mitreva M."/>
            <person name="Nelson J."/>
            <person name="Hou S."/>
            <person name="Wollam A."/>
            <person name="Pepin K.H."/>
            <person name="Johnson M."/>
            <person name="Bhonagiri V."/>
            <person name="Nash W.E."/>
            <person name="Warren W."/>
            <person name="Chinwalla A."/>
            <person name="Mardis E.R."/>
            <person name="Wilson R.K."/>
        </authorList>
    </citation>
    <scope>NUCLEOTIDE SEQUENCE [LARGE SCALE GENOMIC DNA]</scope>
    <source>
        <strain evidence="6 7">ATCC 51271</strain>
    </source>
</reference>